<dbReference type="SUPFAM" id="SSF53383">
    <property type="entry name" value="PLP-dependent transferases"/>
    <property type="match status" value="1"/>
</dbReference>
<dbReference type="InterPro" id="IPR015421">
    <property type="entry name" value="PyrdxlP-dep_Trfase_major"/>
</dbReference>
<dbReference type="PATRIC" id="fig|1631356.3.peg.583"/>
<evidence type="ECO:0000256" key="2">
    <source>
        <dbReference type="ARBA" id="ARBA00022598"/>
    </source>
</evidence>
<comment type="pathway">
    <text evidence="7">Cofactor biosynthesis; adenosylcobalamin biosynthesis; cob(II)yrinate a,c-diamide from precorrin-2 (aerobic route): step 9/10.</text>
</comment>
<dbReference type="Gene3D" id="3.40.50.880">
    <property type="match status" value="1"/>
</dbReference>
<dbReference type="HAMAP" id="MF_00027">
    <property type="entry name" value="CobB_CbiA"/>
    <property type="match status" value="1"/>
</dbReference>
<feature type="domain" description="Aminotransferase class I/classII large" evidence="9">
    <location>
        <begin position="509"/>
        <end position="801"/>
    </location>
</feature>
<dbReference type="NCBIfam" id="NF005915">
    <property type="entry name" value="PRK07908.1"/>
    <property type="match status" value="1"/>
</dbReference>
<dbReference type="Gene3D" id="3.40.640.10">
    <property type="entry name" value="Type I PLP-dependent aspartate aminotransferase-like (Major domain)"/>
    <property type="match status" value="1"/>
</dbReference>
<dbReference type="UniPathway" id="UPA00148">
    <property type="reaction ID" value="UER00220"/>
</dbReference>
<sequence length="813" mass="85909">MTHLPRVVIAAPASGHGKTTVATGLMAALRRRGLAVSGHKVGPDYIDPGYHGLATGRPGRNLDPQMVGEERLVPLLLNGARGADVAVVEGVMGLYDGATGRQGFASTAHVAGVLDAPVVLVVDVSHAARSVAAVVHGMATFDPSVRVAGVILNKVASDRHAAEVRDALVEKGFDVLGVLHRDAGISAPGRHLGLVPVAEQRSAEASIDRLASRIEACVDLDAVLRVAATAPALDGTAWSAQDEVSPVGGEPLIAVAGGRAFTFRYAETDELLRAAGCRVVEFDPLVDRTLPQGTQGIYLGGGFPETHLVALAGNTSMLESLRSAVRSGVPTVAECAGLLYLCETLDGTPMVGAVPADARMTARLTLGYRRTETGVVGHEFHRTTLSTRSGETPAWVLDGESEGFALDPAGVGHATLHASYLHTHWAGNPSAAEEFADRGRRTTPHTESPSAHVVSVAGPADQRDMRTRPASVASRWHHGDRETGPGLVDLAVNVQHLDRPQWLDEALHASLRDRSYPDASRAVDALAARFARPAEQVLPTAGAAEAFTLIARARPWRQPVVVHPQFREPDRALLAAGHTPTHVVLHRAHGFELDPSAIPGDADLVVIGNPTNPTGRLHSAAAVRALCRPGRVVVVDEAFMDAVPGEPESVAGVQDSGLFVIRSLTKTWAIPGVRAGFVLGDPDVLSACAEQQPEWSVSSPALAALVACASPEARIETAERAAQVVEQRRHLERLLAERAIPFVEWSAAPFVLAQVGDGVRDALRDRGIAVRRADTFPGLDTTWVRIATRDHATTARLAAALDDVHQRRKAVLA</sequence>
<dbReference type="PROSITE" id="PS51274">
    <property type="entry name" value="GATASE_COBBQ"/>
    <property type="match status" value="1"/>
</dbReference>
<dbReference type="InterPro" id="IPR002586">
    <property type="entry name" value="CobQ/CobB/MinD/ParA_Nub-bd_dom"/>
</dbReference>
<accession>A0A0L6CN63</accession>
<dbReference type="InterPro" id="IPR015422">
    <property type="entry name" value="PyrdxlP-dep_Trfase_small"/>
</dbReference>
<dbReference type="Gene3D" id="3.90.1150.10">
    <property type="entry name" value="Aspartate Aminotransferase, domain 1"/>
    <property type="match status" value="1"/>
</dbReference>
<feature type="active site" description="Nucleophile" evidence="7">
    <location>
        <position position="335"/>
    </location>
</feature>
<proteinExistence type="inferred from homology"/>
<dbReference type="AlphaFoldDB" id="A0A0L6CN63"/>
<dbReference type="SUPFAM" id="SSF52317">
    <property type="entry name" value="Class I glutamine amidotransferase-like"/>
    <property type="match status" value="1"/>
</dbReference>
<reference evidence="13" key="1">
    <citation type="submission" date="2015-03" db="EMBL/GenBank/DDBJ databases">
        <title>Luteipulveratus halotolerans sp. nov., a novel actinobacterium (Dermacoccaceae) from Sarawak, Malaysia.</title>
        <authorList>
            <person name="Juboi H."/>
            <person name="Basik A."/>
            <person name="Shamsul S.S."/>
            <person name="Arnold P."/>
            <person name="Schmitt E.K."/>
            <person name="Sanglier J.-J."/>
            <person name="Yeo T."/>
        </authorList>
    </citation>
    <scope>NUCLEOTIDE SEQUENCE [LARGE SCALE GENOMIC DNA]</scope>
    <source>
        <strain evidence="13">C296001</strain>
    </source>
</reference>
<evidence type="ECO:0000256" key="7">
    <source>
        <dbReference type="HAMAP-Rule" id="MF_00027"/>
    </source>
</evidence>
<dbReference type="CDD" id="cd00609">
    <property type="entry name" value="AAT_like"/>
    <property type="match status" value="1"/>
</dbReference>
<dbReference type="OrthoDB" id="9764035at2"/>
<evidence type="ECO:0000256" key="3">
    <source>
        <dbReference type="ARBA" id="ARBA00022741"/>
    </source>
</evidence>
<organism evidence="12 13">
    <name type="scientific">Luteipulveratus halotolerans</name>
    <dbReference type="NCBI Taxonomy" id="1631356"/>
    <lineage>
        <taxon>Bacteria</taxon>
        <taxon>Bacillati</taxon>
        <taxon>Actinomycetota</taxon>
        <taxon>Actinomycetes</taxon>
        <taxon>Micrococcales</taxon>
        <taxon>Dermacoccaceae</taxon>
        <taxon>Luteipulveratus</taxon>
    </lineage>
</organism>
<dbReference type="InterPro" id="IPR027417">
    <property type="entry name" value="P-loop_NTPase"/>
</dbReference>
<dbReference type="CDD" id="cd03130">
    <property type="entry name" value="GATase1_CobB"/>
    <property type="match status" value="1"/>
</dbReference>
<comment type="miscellaneous">
    <text evidence="7">The a and c carboxylates of hydrogenobyrinate are activated for nucleophilic attack via formation of a phosphorylated intermediate by ATP. CobB catalyzes first the amidation of the c-carboxylate, and then that of the a-carboxylate.</text>
</comment>
<dbReference type="STRING" id="1631356.VV01_03265"/>
<dbReference type="CDD" id="cd05388">
    <property type="entry name" value="CobB_N"/>
    <property type="match status" value="1"/>
</dbReference>
<keyword evidence="5 7" id="KW-0460">Magnesium</keyword>
<dbReference type="InterPro" id="IPR004484">
    <property type="entry name" value="CbiA/CobB_synth"/>
</dbReference>
<dbReference type="InterPro" id="IPR029062">
    <property type="entry name" value="Class_I_gatase-like"/>
</dbReference>
<evidence type="ECO:0000259" key="9">
    <source>
        <dbReference type="Pfam" id="PF00155"/>
    </source>
</evidence>
<dbReference type="GO" id="GO:0005524">
    <property type="term" value="F:ATP binding"/>
    <property type="evidence" value="ECO:0007669"/>
    <property type="project" value="UniProtKB-UniRule"/>
</dbReference>
<dbReference type="Gene3D" id="3.40.50.300">
    <property type="entry name" value="P-loop containing nucleotide triphosphate hydrolases"/>
    <property type="match status" value="1"/>
</dbReference>
<dbReference type="GO" id="GO:0030170">
    <property type="term" value="F:pyridoxal phosphate binding"/>
    <property type="evidence" value="ECO:0007669"/>
    <property type="project" value="InterPro"/>
</dbReference>
<comment type="similarity">
    <text evidence="7">Belongs to the CobB/CbiA family.</text>
</comment>
<dbReference type="Pfam" id="PF01656">
    <property type="entry name" value="CbiA"/>
    <property type="match status" value="1"/>
</dbReference>
<comment type="catalytic activity">
    <reaction evidence="7">
        <text>hydrogenobyrinate + 2 L-glutamine + 2 ATP + 2 H2O = hydrogenobyrinate a,c-diamide + 2 L-glutamate + 2 ADP + 2 phosphate + 2 H(+)</text>
        <dbReference type="Rhea" id="RHEA:12544"/>
        <dbReference type="ChEBI" id="CHEBI:15377"/>
        <dbReference type="ChEBI" id="CHEBI:15378"/>
        <dbReference type="ChEBI" id="CHEBI:29985"/>
        <dbReference type="ChEBI" id="CHEBI:30616"/>
        <dbReference type="ChEBI" id="CHEBI:43474"/>
        <dbReference type="ChEBI" id="CHEBI:58359"/>
        <dbReference type="ChEBI" id="CHEBI:77873"/>
        <dbReference type="ChEBI" id="CHEBI:77874"/>
        <dbReference type="ChEBI" id="CHEBI:456216"/>
        <dbReference type="EC" id="6.3.5.9"/>
    </reaction>
</comment>
<comment type="cofactor">
    <cofactor evidence="1 7">
        <name>Mg(2+)</name>
        <dbReference type="ChEBI" id="CHEBI:18420"/>
    </cofactor>
</comment>
<keyword evidence="4 7" id="KW-0067">ATP-binding</keyword>
<keyword evidence="7" id="KW-0169">Cobalamin biosynthesis</keyword>
<dbReference type="GO" id="GO:0043802">
    <property type="term" value="F:hydrogenobyrinic acid a,c-diamide synthase (glutamine-hydrolysing) activity"/>
    <property type="evidence" value="ECO:0007669"/>
    <property type="project" value="UniProtKB-UniRule"/>
</dbReference>
<dbReference type="Pfam" id="PF00155">
    <property type="entry name" value="Aminotran_1_2"/>
    <property type="match status" value="1"/>
</dbReference>
<dbReference type="GO" id="GO:0042242">
    <property type="term" value="F:cobyrinic acid a,c-diamide synthase activity"/>
    <property type="evidence" value="ECO:0007669"/>
    <property type="project" value="InterPro"/>
</dbReference>
<dbReference type="Pfam" id="PF07685">
    <property type="entry name" value="GATase_3"/>
    <property type="match status" value="1"/>
</dbReference>
<comment type="caution">
    <text evidence="12">The sequence shown here is derived from an EMBL/GenBank/DDBJ whole genome shotgun (WGS) entry which is preliminary data.</text>
</comment>
<evidence type="ECO:0000256" key="5">
    <source>
        <dbReference type="ARBA" id="ARBA00022842"/>
    </source>
</evidence>
<keyword evidence="2 7" id="KW-0436">Ligase</keyword>
<name>A0A0L6CN63_9MICO</name>
<dbReference type="PANTHER" id="PTHR43873:SF1">
    <property type="entry name" value="COBYRINATE A,C-DIAMIDE SYNTHASE"/>
    <property type="match status" value="1"/>
</dbReference>
<evidence type="ECO:0000256" key="4">
    <source>
        <dbReference type="ARBA" id="ARBA00022840"/>
    </source>
</evidence>
<evidence type="ECO:0000256" key="6">
    <source>
        <dbReference type="ARBA" id="ARBA00022962"/>
    </source>
</evidence>
<evidence type="ECO:0000256" key="1">
    <source>
        <dbReference type="ARBA" id="ARBA00001946"/>
    </source>
</evidence>
<dbReference type="InterPro" id="IPR015424">
    <property type="entry name" value="PyrdxlP-dep_Trfase"/>
</dbReference>
<comment type="domain">
    <text evidence="7">Comprises of two domains. The C-terminal domain contains the binding site for glutamine and catalyzes the hydrolysis of this substrate to glutamate and ammonia. The N-terminal domain is anticipated to bind ATP and hydrogenobyrinate and catalyzes the ultimate synthesis of the diamide product. The ammonia produced via the glutaminase domain is probably translocated to the adjacent domain via a molecular tunnel, where it reacts with an activated intermediate.</text>
</comment>
<dbReference type="GO" id="GO:0009236">
    <property type="term" value="P:cobalamin biosynthetic process"/>
    <property type="evidence" value="ECO:0007669"/>
    <property type="project" value="UniProtKB-UniRule"/>
</dbReference>
<protein>
    <recommendedName>
        <fullName evidence="7">Hydrogenobyrinate a,c-diamide synthase</fullName>
        <ecNumber evidence="7">6.3.5.9</ecNumber>
    </recommendedName>
    <alternativeName>
        <fullName evidence="7">Hydrogenobyrinic acid a,c-diamide synthase</fullName>
    </alternativeName>
</protein>
<feature type="site" description="Increases nucleophilicity of active site Cys" evidence="7">
    <location>
        <position position="422"/>
    </location>
</feature>
<feature type="domain" description="CobQ/CobB/MinD/ParA nucleotide binding" evidence="10">
    <location>
        <begin position="7"/>
        <end position="192"/>
    </location>
</feature>
<dbReference type="Proteomes" id="UP000037397">
    <property type="component" value="Unassembled WGS sequence"/>
</dbReference>
<evidence type="ECO:0000313" key="12">
    <source>
        <dbReference type="EMBL" id="KNX39162.1"/>
    </source>
</evidence>
<evidence type="ECO:0000259" key="11">
    <source>
        <dbReference type="Pfam" id="PF07685"/>
    </source>
</evidence>
<dbReference type="InterPro" id="IPR004839">
    <property type="entry name" value="Aminotransferase_I/II_large"/>
</dbReference>
<keyword evidence="3 7" id="KW-0547">Nucleotide-binding</keyword>
<evidence type="ECO:0000259" key="10">
    <source>
        <dbReference type="Pfam" id="PF01656"/>
    </source>
</evidence>
<feature type="region of interest" description="Disordered" evidence="8">
    <location>
        <begin position="437"/>
        <end position="480"/>
    </location>
</feature>
<dbReference type="NCBIfam" id="NF002204">
    <property type="entry name" value="PRK01077.1"/>
    <property type="match status" value="1"/>
</dbReference>
<keyword evidence="6 7" id="KW-0315">Glutamine amidotransferase</keyword>
<feature type="domain" description="CobB/CobQ-like glutamine amidotransferase" evidence="11">
    <location>
        <begin position="253"/>
        <end position="428"/>
    </location>
</feature>
<evidence type="ECO:0000313" key="13">
    <source>
        <dbReference type="Proteomes" id="UP000037397"/>
    </source>
</evidence>
<dbReference type="SUPFAM" id="SSF52540">
    <property type="entry name" value="P-loop containing nucleoside triphosphate hydrolases"/>
    <property type="match status" value="1"/>
</dbReference>
<keyword evidence="13" id="KW-1185">Reference proteome</keyword>
<dbReference type="InterPro" id="IPR011698">
    <property type="entry name" value="GATase_3"/>
</dbReference>
<gene>
    <name evidence="7" type="primary">cobB</name>
    <name evidence="12" type="ORF">VV01_03265</name>
</gene>
<dbReference type="EMBL" id="LAIR01000002">
    <property type="protein sequence ID" value="KNX39162.1"/>
    <property type="molecule type" value="Genomic_DNA"/>
</dbReference>
<evidence type="ECO:0000256" key="8">
    <source>
        <dbReference type="SAM" id="MobiDB-lite"/>
    </source>
</evidence>
<dbReference type="NCBIfam" id="TIGR00379">
    <property type="entry name" value="cobB"/>
    <property type="match status" value="1"/>
</dbReference>
<dbReference type="PANTHER" id="PTHR43873">
    <property type="entry name" value="COBYRINATE A,C-DIAMIDE SYNTHASE"/>
    <property type="match status" value="1"/>
</dbReference>
<dbReference type="RefSeq" id="WP_050671694.1">
    <property type="nucleotide sequence ID" value="NZ_LAIR01000002.1"/>
</dbReference>
<comment type="function">
    <text evidence="7">Catalyzes the ATP-dependent amidation of the two carboxylate groups at positions a and c of hydrogenobyrinate, using either L-glutamine or ammonia as the nitrogen source.</text>
</comment>
<dbReference type="EC" id="6.3.5.9" evidence="7"/>